<dbReference type="Gene3D" id="3.30.450.40">
    <property type="match status" value="1"/>
</dbReference>
<organism evidence="6">
    <name type="scientific">Neisseria leonii</name>
    <dbReference type="NCBI Taxonomy" id="2995413"/>
    <lineage>
        <taxon>Bacteria</taxon>
        <taxon>Pseudomonadati</taxon>
        <taxon>Pseudomonadota</taxon>
        <taxon>Betaproteobacteria</taxon>
        <taxon>Neisseriales</taxon>
        <taxon>Neisseriaceae</taxon>
        <taxon>Neisseria</taxon>
    </lineage>
</organism>
<evidence type="ECO:0000313" key="6">
    <source>
        <dbReference type="EMBL" id="MDD9327423.1"/>
    </source>
</evidence>
<name>A0A9X4E0U9_9NEIS</name>
<dbReference type="EMBL" id="JAPQFL010000002">
    <property type="protein sequence ID" value="MDD9327423.1"/>
    <property type="molecule type" value="Genomic_DNA"/>
</dbReference>
<evidence type="ECO:0000259" key="5">
    <source>
        <dbReference type="PROSITE" id="PS51078"/>
    </source>
</evidence>
<dbReference type="PROSITE" id="PS51078">
    <property type="entry name" value="ICLR_ED"/>
    <property type="match status" value="1"/>
</dbReference>
<dbReference type="InterPro" id="IPR036388">
    <property type="entry name" value="WH-like_DNA-bd_sf"/>
</dbReference>
<dbReference type="SUPFAM" id="SSF46785">
    <property type="entry name" value="Winged helix' DNA-binding domain"/>
    <property type="match status" value="1"/>
</dbReference>
<dbReference type="AlphaFoldDB" id="A0A9X4E0U9"/>
<dbReference type="PANTHER" id="PTHR30136">
    <property type="entry name" value="HELIX-TURN-HELIX TRANSCRIPTIONAL REGULATOR, ICLR FAMILY"/>
    <property type="match status" value="1"/>
</dbReference>
<keyword evidence="3" id="KW-0804">Transcription</keyword>
<gene>
    <name evidence="6" type="ORF">ORY91_000820</name>
    <name evidence="7" type="ORF">V9W64_07715</name>
</gene>
<reference evidence="7" key="2">
    <citation type="submission" date="2024-02" db="EMBL/GenBank/DDBJ databases">
        <title>Neisseria leonii sp. nov.</title>
        <authorList>
            <person name="Boutroux M."/>
            <person name="Favre-Rochex S."/>
            <person name="Gorgette O."/>
            <person name="Touak G."/>
            <person name="Muhle E."/>
            <person name="Chesneau O."/>
            <person name="Clermont D."/>
            <person name="Rahi P."/>
        </authorList>
    </citation>
    <scope>NUCLEOTIDE SEQUENCE</scope>
    <source>
        <strain evidence="7">51.81</strain>
    </source>
</reference>
<evidence type="ECO:0000313" key="7">
    <source>
        <dbReference type="EMBL" id="WWY02593.1"/>
    </source>
</evidence>
<dbReference type="RefSeq" id="WP_274584689.1">
    <property type="nucleotide sequence ID" value="NZ_CP145811.1"/>
</dbReference>
<dbReference type="GO" id="GO:0003677">
    <property type="term" value="F:DNA binding"/>
    <property type="evidence" value="ECO:0007669"/>
    <property type="project" value="UniProtKB-KW"/>
</dbReference>
<dbReference type="PANTHER" id="PTHR30136:SF24">
    <property type="entry name" value="HTH-TYPE TRANSCRIPTIONAL REPRESSOR ALLR"/>
    <property type="match status" value="1"/>
</dbReference>
<dbReference type="GO" id="GO:0003700">
    <property type="term" value="F:DNA-binding transcription factor activity"/>
    <property type="evidence" value="ECO:0007669"/>
    <property type="project" value="TreeGrafter"/>
</dbReference>
<sequence>MNSLHRALAILNFIGSREMPVSPRQIAAALHIPLSTVYRLLNILKLWELVSHAKTYGTYTVGAQSLKTANPYRRHSLPAARLRPLTEALAKECGETVAVVVCNLYETICVDIIEAERTLRCSFEAGKSNTLLRGASGKTFLAFCSPQHRDLALQMPAHRLDDTGRECLLRELAHIRRQGFGTSTGEIDEGVFGVSAPVFYRQELLAVLTVMAPAFRALPQQAVLTAQVCAAAQKMSAWLNDE</sequence>
<dbReference type="Pfam" id="PF09339">
    <property type="entry name" value="HTH_IclR"/>
    <property type="match status" value="1"/>
</dbReference>
<accession>A0A9X4E0U9</accession>
<dbReference type="Proteomes" id="UP001149607">
    <property type="component" value="Chromosome"/>
</dbReference>
<protein>
    <submittedName>
        <fullName evidence="6">IclR family transcriptional regulator</fullName>
    </submittedName>
</protein>
<dbReference type="InterPro" id="IPR050707">
    <property type="entry name" value="HTH_MetabolicPath_Reg"/>
</dbReference>
<dbReference type="EMBL" id="CP146598">
    <property type="protein sequence ID" value="WWY02593.1"/>
    <property type="molecule type" value="Genomic_DNA"/>
</dbReference>
<keyword evidence="1" id="KW-0805">Transcription regulation</keyword>
<evidence type="ECO:0000259" key="4">
    <source>
        <dbReference type="PROSITE" id="PS51077"/>
    </source>
</evidence>
<dbReference type="Gene3D" id="1.10.10.10">
    <property type="entry name" value="Winged helix-like DNA-binding domain superfamily/Winged helix DNA-binding domain"/>
    <property type="match status" value="1"/>
</dbReference>
<keyword evidence="8" id="KW-1185">Reference proteome</keyword>
<dbReference type="PROSITE" id="PS51077">
    <property type="entry name" value="HTH_ICLR"/>
    <property type="match status" value="1"/>
</dbReference>
<evidence type="ECO:0000256" key="2">
    <source>
        <dbReference type="ARBA" id="ARBA00023125"/>
    </source>
</evidence>
<feature type="domain" description="IclR-ED" evidence="5">
    <location>
        <begin position="64"/>
        <end position="242"/>
    </location>
</feature>
<evidence type="ECO:0000256" key="1">
    <source>
        <dbReference type="ARBA" id="ARBA00023015"/>
    </source>
</evidence>
<feature type="domain" description="HTH iclR-type" evidence="4">
    <location>
        <begin position="1"/>
        <end position="63"/>
    </location>
</feature>
<dbReference type="Pfam" id="PF01614">
    <property type="entry name" value="IclR_C"/>
    <property type="match status" value="1"/>
</dbReference>
<evidence type="ECO:0000256" key="3">
    <source>
        <dbReference type="ARBA" id="ARBA00023163"/>
    </source>
</evidence>
<dbReference type="InterPro" id="IPR005471">
    <property type="entry name" value="Tscrpt_reg_IclR_N"/>
</dbReference>
<dbReference type="InterPro" id="IPR029016">
    <property type="entry name" value="GAF-like_dom_sf"/>
</dbReference>
<proteinExistence type="predicted"/>
<dbReference type="SUPFAM" id="SSF55781">
    <property type="entry name" value="GAF domain-like"/>
    <property type="match status" value="1"/>
</dbReference>
<reference evidence="6" key="1">
    <citation type="submission" date="2022-10" db="EMBL/GenBank/DDBJ databases">
        <authorList>
            <person name="Boutroux M."/>
        </authorList>
    </citation>
    <scope>NUCLEOTIDE SEQUENCE</scope>
    <source>
        <strain evidence="6">51.81</strain>
    </source>
</reference>
<keyword evidence="2" id="KW-0238">DNA-binding</keyword>
<dbReference type="InterPro" id="IPR014757">
    <property type="entry name" value="Tscrpt_reg_IclR_C"/>
</dbReference>
<dbReference type="InterPro" id="IPR036390">
    <property type="entry name" value="WH_DNA-bd_sf"/>
</dbReference>
<dbReference type="GO" id="GO:0045892">
    <property type="term" value="P:negative regulation of DNA-templated transcription"/>
    <property type="evidence" value="ECO:0007669"/>
    <property type="project" value="TreeGrafter"/>
</dbReference>
<dbReference type="SMART" id="SM00346">
    <property type="entry name" value="HTH_ICLR"/>
    <property type="match status" value="1"/>
</dbReference>
<evidence type="ECO:0000313" key="8">
    <source>
        <dbReference type="Proteomes" id="UP001149607"/>
    </source>
</evidence>